<dbReference type="EMBL" id="LPWG01000012">
    <property type="protein sequence ID" value="ODR98884.1"/>
    <property type="molecule type" value="Genomic_DNA"/>
</dbReference>
<evidence type="ECO:0000256" key="13">
    <source>
        <dbReference type="SAM" id="MobiDB-lite"/>
    </source>
</evidence>
<keyword evidence="7" id="KW-0289">Folate biosynthesis</keyword>
<evidence type="ECO:0000256" key="1">
    <source>
        <dbReference type="ARBA" id="ARBA00001353"/>
    </source>
</evidence>
<comment type="function">
    <text evidence="2">Catalyzes the formation of 4-(hydroxymethyl)-2-furancarboxaldehyde phosphate (4-HFC-P) from two molecules of glyceraldehyde-3-P (GA-3-P).</text>
</comment>
<dbReference type="InterPro" id="IPR043133">
    <property type="entry name" value="GTP-CH-I_C/QueF"/>
</dbReference>
<evidence type="ECO:0000256" key="7">
    <source>
        <dbReference type="ARBA" id="ARBA00022909"/>
    </source>
</evidence>
<comment type="caution">
    <text evidence="15">The sequence shown here is derived from an EMBL/GenBank/DDBJ whole genome shotgun (WGS) entry which is preliminary data.</text>
</comment>
<dbReference type="Proteomes" id="UP000094501">
    <property type="component" value="Unassembled WGS sequence"/>
</dbReference>
<dbReference type="Pfam" id="PF04476">
    <property type="entry name" value="4HFCP_synth"/>
    <property type="match status" value="1"/>
</dbReference>
<name>A0A1E3VZA2_9HYPH</name>
<accession>A0A1E3VZA2</accession>
<evidence type="ECO:0000313" key="15">
    <source>
        <dbReference type="EMBL" id="ODR98884.1"/>
    </source>
</evidence>
<comment type="similarity">
    <text evidence="4">Belongs to the DHNA family.</text>
</comment>
<dbReference type="STRING" id="1774968.AUC68_06825"/>
<dbReference type="EC" id="4.1.2.25" evidence="6"/>
<dbReference type="OrthoDB" id="7580479at2"/>
<comment type="pathway">
    <text evidence="3">Cofactor biosynthesis; tetrahydrofolate biosynthesis; 2-amino-4-hydroxy-6-hydroxymethyl-7,8-dihydropteridine diphosphate from 7,8-dihydroneopterin triphosphate: step 3/4.</text>
</comment>
<dbReference type="RefSeq" id="WP_069437608.1">
    <property type="nucleotide sequence ID" value="NZ_LPWG01000012.1"/>
</dbReference>
<dbReference type="GO" id="GO:0046656">
    <property type="term" value="P:folic acid biosynthetic process"/>
    <property type="evidence" value="ECO:0007669"/>
    <property type="project" value="UniProtKB-KW"/>
</dbReference>
<dbReference type="SUPFAM" id="SSF51366">
    <property type="entry name" value="Ribulose-phoshate binding barrel"/>
    <property type="match status" value="1"/>
</dbReference>
<dbReference type="AlphaFoldDB" id="A0A1E3VZA2"/>
<evidence type="ECO:0000256" key="10">
    <source>
        <dbReference type="ARBA" id="ARBA00032523"/>
    </source>
</evidence>
<protein>
    <recommendedName>
        <fullName evidence="10">4-(hydroxymethyl)-2-furancarboxaldehyde-phosphate synthase</fullName>
        <ecNumber evidence="6">4.1.2.25</ecNumber>
        <ecNumber evidence="5">4.2.3.153</ecNumber>
    </recommendedName>
    <alternativeName>
        <fullName evidence="11">7,8-dihydroneopterin aldolase</fullName>
    </alternativeName>
</protein>
<evidence type="ECO:0000256" key="5">
    <source>
        <dbReference type="ARBA" id="ARBA00012553"/>
    </source>
</evidence>
<dbReference type="PANTHER" id="PTHR42844">
    <property type="entry name" value="DIHYDRONEOPTERIN ALDOLASE 1-RELATED"/>
    <property type="match status" value="1"/>
</dbReference>
<feature type="domain" description="Dihydroneopterin aldolase/epimerase" evidence="14">
    <location>
        <begin position="303"/>
        <end position="411"/>
    </location>
</feature>
<evidence type="ECO:0000256" key="6">
    <source>
        <dbReference type="ARBA" id="ARBA00013043"/>
    </source>
</evidence>
<dbReference type="Pfam" id="PF02152">
    <property type="entry name" value="FolB"/>
    <property type="match status" value="1"/>
</dbReference>
<organism evidence="15 16">
    <name type="scientific">Methyloceanibacter methanicus</name>
    <dbReference type="NCBI Taxonomy" id="1774968"/>
    <lineage>
        <taxon>Bacteria</taxon>
        <taxon>Pseudomonadati</taxon>
        <taxon>Pseudomonadota</taxon>
        <taxon>Alphaproteobacteria</taxon>
        <taxon>Hyphomicrobiales</taxon>
        <taxon>Hyphomicrobiaceae</taxon>
        <taxon>Methyloceanibacter</taxon>
    </lineage>
</organism>
<proteinExistence type="inferred from homology"/>
<dbReference type="InterPro" id="IPR006157">
    <property type="entry name" value="FolB_dom"/>
</dbReference>
<evidence type="ECO:0000256" key="3">
    <source>
        <dbReference type="ARBA" id="ARBA00005013"/>
    </source>
</evidence>
<dbReference type="NCBIfam" id="TIGR00526">
    <property type="entry name" value="folB_dom"/>
    <property type="match status" value="1"/>
</dbReference>
<dbReference type="InterPro" id="IPR007565">
    <property type="entry name" value="4HFCP_synth"/>
</dbReference>
<gene>
    <name evidence="15" type="ORF">AUC68_06825</name>
</gene>
<dbReference type="SUPFAM" id="SSF55620">
    <property type="entry name" value="Tetrahydrobiopterin biosynthesis enzymes-like"/>
    <property type="match status" value="1"/>
</dbReference>
<dbReference type="Gene3D" id="3.30.1130.10">
    <property type="match status" value="1"/>
</dbReference>
<keyword evidence="8" id="KW-0456">Lyase</keyword>
<comment type="catalytic activity">
    <reaction evidence="1">
        <text>7,8-dihydroneopterin = 6-hydroxymethyl-7,8-dihydropterin + glycolaldehyde</text>
        <dbReference type="Rhea" id="RHEA:10540"/>
        <dbReference type="ChEBI" id="CHEBI:17001"/>
        <dbReference type="ChEBI" id="CHEBI:17071"/>
        <dbReference type="ChEBI" id="CHEBI:44841"/>
        <dbReference type="EC" id="4.1.2.25"/>
    </reaction>
</comment>
<evidence type="ECO:0000256" key="8">
    <source>
        <dbReference type="ARBA" id="ARBA00023239"/>
    </source>
</evidence>
<reference evidence="15 16" key="1">
    <citation type="journal article" date="2016" name="Environ. Microbiol.">
        <title>New Methyloceanibacter diversity from North Sea sediments includes methanotroph containing solely the soluble methane monooxygenase.</title>
        <authorList>
            <person name="Vekeman B."/>
            <person name="Kerckhof F.M."/>
            <person name="Cremers G."/>
            <person name="de Vos P."/>
            <person name="Vandamme P."/>
            <person name="Boon N."/>
            <person name="Op den Camp H.J."/>
            <person name="Heylen K."/>
        </authorList>
    </citation>
    <scope>NUCLEOTIDE SEQUENCE [LARGE SCALE GENOMIC DNA]</scope>
    <source>
        <strain evidence="15 16">R-67174</strain>
    </source>
</reference>
<evidence type="ECO:0000256" key="12">
    <source>
        <dbReference type="ARBA" id="ARBA00047628"/>
    </source>
</evidence>
<dbReference type="PANTHER" id="PTHR42844:SF1">
    <property type="entry name" value="DIHYDRONEOPTERIN ALDOLASE 1-RELATED"/>
    <property type="match status" value="1"/>
</dbReference>
<feature type="compositionally biased region" description="Basic and acidic residues" evidence="13">
    <location>
        <begin position="266"/>
        <end position="287"/>
    </location>
</feature>
<feature type="region of interest" description="Disordered" evidence="13">
    <location>
        <begin position="266"/>
        <end position="295"/>
    </location>
</feature>
<comment type="catalytic activity">
    <reaction evidence="12">
        <text>2 D-glyceraldehyde 3-phosphate = 4-(hydroxymethyl)-2-furancarboxaldehyde phosphate + phosphate + 2 H2O</text>
        <dbReference type="Rhea" id="RHEA:43536"/>
        <dbReference type="ChEBI" id="CHEBI:15377"/>
        <dbReference type="ChEBI" id="CHEBI:43474"/>
        <dbReference type="ChEBI" id="CHEBI:59776"/>
        <dbReference type="ChEBI" id="CHEBI:83407"/>
        <dbReference type="EC" id="4.2.3.153"/>
    </reaction>
</comment>
<keyword evidence="9" id="KW-0704">Schiff base</keyword>
<dbReference type="GO" id="GO:0004150">
    <property type="term" value="F:dihydroneopterin aldolase activity"/>
    <property type="evidence" value="ECO:0007669"/>
    <property type="project" value="UniProtKB-EC"/>
</dbReference>
<evidence type="ECO:0000256" key="9">
    <source>
        <dbReference type="ARBA" id="ARBA00023270"/>
    </source>
</evidence>
<dbReference type="InterPro" id="IPR011060">
    <property type="entry name" value="RibuloseP-bd_barrel"/>
</dbReference>
<dbReference type="GO" id="GO:0005737">
    <property type="term" value="C:cytoplasm"/>
    <property type="evidence" value="ECO:0007669"/>
    <property type="project" value="TreeGrafter"/>
</dbReference>
<dbReference type="InterPro" id="IPR006156">
    <property type="entry name" value="Dihydroneopterin_aldolase"/>
</dbReference>
<dbReference type="EC" id="4.2.3.153" evidence="5"/>
<evidence type="ECO:0000313" key="16">
    <source>
        <dbReference type="Proteomes" id="UP000094501"/>
    </source>
</evidence>
<evidence type="ECO:0000256" key="4">
    <source>
        <dbReference type="ARBA" id="ARBA00005708"/>
    </source>
</evidence>
<keyword evidence="16" id="KW-1185">Reference proteome</keyword>
<sequence>MRRWPDGGFQDNTTRMTHFLASVRSRAEAELVLAAGADIVDLKEPERGALGAVAPGVIRECLAAIGGRTPVSATVGDVPMRPETVAGAVAATADLGVDIVKLGIMPGGDPWGCLEALRELKLRASLVLVCFADALPDVDPVEARAKSGARGVMLDTMGKDNRSLLDHMPLSLIARFLDRARDAALQTGVAGSLRTAHVEPLLELRPDVIGFRGALCERGVRGGKLDPKACAEIAALIAGYRPVTEARFEARTTSAMCSICLARRETGGRTEDPGSGGRPERQMEQRLGHVSTASGTDGPLDRIFVHNYVLEVEIGVHHNEKGVTQRVRFSVDIDVQPNPKDLDDDINRTLDYDYVINGIKTIISGGHINLVETLAEEVAQHCIAHPRAERVEVVIEKLDKDPGAVGVQIVRRKQEG</sequence>
<evidence type="ECO:0000259" key="14">
    <source>
        <dbReference type="SMART" id="SM00905"/>
    </source>
</evidence>
<evidence type="ECO:0000256" key="11">
    <source>
        <dbReference type="ARBA" id="ARBA00032903"/>
    </source>
</evidence>
<evidence type="ECO:0000256" key="2">
    <source>
        <dbReference type="ARBA" id="ARBA00003810"/>
    </source>
</evidence>
<dbReference type="SMART" id="SM00905">
    <property type="entry name" value="FolB"/>
    <property type="match status" value="1"/>
</dbReference>